<name>A0A383WLT9_TETOB</name>
<accession>A0A383WLT9</accession>
<proteinExistence type="predicted"/>
<dbReference type="EMBL" id="FNXT01001303">
    <property type="protein sequence ID" value="SZX78094.1"/>
    <property type="molecule type" value="Genomic_DNA"/>
</dbReference>
<dbReference type="InterPro" id="IPR016024">
    <property type="entry name" value="ARM-type_fold"/>
</dbReference>
<feature type="compositionally biased region" description="Gly residues" evidence="1">
    <location>
        <begin position="9"/>
        <end position="24"/>
    </location>
</feature>
<evidence type="ECO:0000313" key="2">
    <source>
        <dbReference type="EMBL" id="SZX78094.1"/>
    </source>
</evidence>
<dbReference type="AlphaFoldDB" id="A0A383WLT9"/>
<reference evidence="2 3" key="1">
    <citation type="submission" date="2016-10" db="EMBL/GenBank/DDBJ databases">
        <authorList>
            <person name="Cai Z."/>
        </authorList>
    </citation>
    <scope>NUCLEOTIDE SEQUENCE [LARGE SCALE GENOMIC DNA]</scope>
</reference>
<sequence>MGGGRDRGPPGGYGGGPPDGGRPSGPGLLRRDEMLGQPIRSSLGHRTASEELSFRPQGFGNRMSPMRGSAGAGAGAAAGAAAAAAAGGASRPSRLTDSSDQQQQQRQPPPPTRGEARVSDPSGSGGDAAAAAAGGRPPLPPSAAAAAGAAAAAADGEMSLADIVAAAKDYEGQLKGKAAELAGVLLKVRQAEEDDLVVLEQLLGLARCPPVGLVALLKEGLDVRGLPVEQRLAGLQPFLEAQLRAPSAEGEPAPLITPADMATALTALVGVLPDLVEDVPKAPLLAAEMAGHFIATGLVPLSLADLAKAVKEAGAEDAGGEEGEEADPALIDAEKAAPMLLVAANAIKAASGEDAAKAAWSEAKIDLAALLPSFLRDSAAEELPKLFAKHEAQYLAA</sequence>
<evidence type="ECO:0000313" key="3">
    <source>
        <dbReference type="Proteomes" id="UP000256970"/>
    </source>
</evidence>
<organism evidence="2 3">
    <name type="scientific">Tetradesmus obliquus</name>
    <name type="common">Green alga</name>
    <name type="synonym">Acutodesmus obliquus</name>
    <dbReference type="NCBI Taxonomy" id="3088"/>
    <lineage>
        <taxon>Eukaryota</taxon>
        <taxon>Viridiplantae</taxon>
        <taxon>Chlorophyta</taxon>
        <taxon>core chlorophytes</taxon>
        <taxon>Chlorophyceae</taxon>
        <taxon>CS clade</taxon>
        <taxon>Sphaeropleales</taxon>
        <taxon>Scenedesmaceae</taxon>
        <taxon>Tetradesmus</taxon>
    </lineage>
</organism>
<protein>
    <submittedName>
        <fullName evidence="2">Uncharacterized protein</fullName>
    </submittedName>
</protein>
<feature type="region of interest" description="Disordered" evidence="1">
    <location>
        <begin position="1"/>
        <end position="143"/>
    </location>
</feature>
<evidence type="ECO:0000256" key="1">
    <source>
        <dbReference type="SAM" id="MobiDB-lite"/>
    </source>
</evidence>
<gene>
    <name evidence="2" type="ORF">BQ4739_LOCUS18414</name>
</gene>
<dbReference type="Gene3D" id="1.25.40.180">
    <property type="match status" value="1"/>
</dbReference>
<keyword evidence="3" id="KW-1185">Reference proteome</keyword>
<dbReference type="STRING" id="3088.A0A383WLT9"/>
<dbReference type="SUPFAM" id="SSF48371">
    <property type="entry name" value="ARM repeat"/>
    <property type="match status" value="1"/>
</dbReference>
<dbReference type="Proteomes" id="UP000256970">
    <property type="component" value="Unassembled WGS sequence"/>
</dbReference>
<feature type="compositionally biased region" description="Low complexity" evidence="1">
    <location>
        <begin position="77"/>
        <end position="89"/>
    </location>
</feature>
<feature type="compositionally biased region" description="Low complexity" evidence="1">
    <location>
        <begin position="119"/>
        <end position="143"/>
    </location>
</feature>